<feature type="modified residue" description="N6-lipoyllysine" evidence="3 4">
    <location>
        <position position="64"/>
    </location>
</feature>
<dbReference type="EMBL" id="CP002987">
    <property type="protein sequence ID" value="AFA47724.1"/>
    <property type="molecule type" value="Genomic_DNA"/>
</dbReference>
<sequence>MNIPDELKYEKDQHIWVSVEGNQATLGITDFAQNQLGELLFVELPDVDDEFAKGDEFSVVESSKKVSPLEAPFAFKVIAVNDALDDEPELINQDAYINWIIKVEMTTEDAISDLVNAAGYEAEITN</sequence>
<dbReference type="PANTHER" id="PTHR11715">
    <property type="entry name" value="GLYCINE CLEAVAGE SYSTEM H PROTEIN"/>
    <property type="match status" value="1"/>
</dbReference>
<dbReference type="SUPFAM" id="SSF51230">
    <property type="entry name" value="Single hybrid motif"/>
    <property type="match status" value="1"/>
</dbReference>
<comment type="cofactor">
    <cofactor evidence="3">
        <name>(R)-lipoate</name>
        <dbReference type="ChEBI" id="CHEBI:83088"/>
    </cofactor>
    <text evidence="3">Binds 1 lipoyl cofactor covalently.</text>
</comment>
<dbReference type="GO" id="GO:0005960">
    <property type="term" value="C:glycine cleavage complex"/>
    <property type="evidence" value="ECO:0007669"/>
    <property type="project" value="InterPro"/>
</dbReference>
<dbReference type="Proteomes" id="UP000007177">
    <property type="component" value="Chromosome"/>
</dbReference>
<dbReference type="HAMAP" id="MF_00272">
    <property type="entry name" value="GcvH"/>
    <property type="match status" value="1"/>
</dbReference>
<evidence type="ECO:0000256" key="4">
    <source>
        <dbReference type="PIRSR" id="PIRSR617453-50"/>
    </source>
</evidence>
<dbReference type="CDD" id="cd06848">
    <property type="entry name" value="GCS_H"/>
    <property type="match status" value="1"/>
</dbReference>
<dbReference type="InterPro" id="IPR000089">
    <property type="entry name" value="Biotin_lipoyl"/>
</dbReference>
<comment type="subunit">
    <text evidence="3">The glycine cleavage system is composed of four proteins: P, T, L and H.</text>
</comment>
<dbReference type="GO" id="GO:0005829">
    <property type="term" value="C:cytosol"/>
    <property type="evidence" value="ECO:0007669"/>
    <property type="project" value="TreeGrafter"/>
</dbReference>
<dbReference type="NCBIfam" id="TIGR00527">
    <property type="entry name" value="gcvH"/>
    <property type="match status" value="1"/>
</dbReference>
<keyword evidence="7" id="KW-1185">Reference proteome</keyword>
<dbReference type="eggNOG" id="COG0509">
    <property type="taxonomic scope" value="Bacteria"/>
</dbReference>
<dbReference type="Gene3D" id="2.40.50.100">
    <property type="match status" value="1"/>
</dbReference>
<protein>
    <recommendedName>
        <fullName evidence="3">Glycine cleavage system H protein</fullName>
    </recommendedName>
</protein>
<name>H6LBY1_ACEWD</name>
<dbReference type="PROSITE" id="PS50968">
    <property type="entry name" value="BIOTINYL_LIPOYL"/>
    <property type="match status" value="1"/>
</dbReference>
<organism evidence="6 7">
    <name type="scientific">Acetobacterium woodii (strain ATCC 29683 / DSM 1030 / JCM 2381 / KCTC 1655 / WB1)</name>
    <dbReference type="NCBI Taxonomy" id="931626"/>
    <lineage>
        <taxon>Bacteria</taxon>
        <taxon>Bacillati</taxon>
        <taxon>Bacillota</taxon>
        <taxon>Clostridia</taxon>
        <taxon>Eubacteriales</taxon>
        <taxon>Eubacteriaceae</taxon>
        <taxon>Acetobacterium</taxon>
    </lineage>
</organism>
<dbReference type="NCBIfam" id="NF002270">
    <property type="entry name" value="PRK01202.1"/>
    <property type="match status" value="1"/>
</dbReference>
<evidence type="ECO:0000313" key="7">
    <source>
        <dbReference type="Proteomes" id="UP000007177"/>
    </source>
</evidence>
<dbReference type="KEGG" id="awo:Awo_c09330"/>
<dbReference type="GO" id="GO:0009249">
    <property type="term" value="P:protein lipoylation"/>
    <property type="evidence" value="ECO:0007669"/>
    <property type="project" value="TreeGrafter"/>
</dbReference>
<keyword evidence="2 3" id="KW-0450">Lipoyl</keyword>
<dbReference type="RefSeq" id="WP_014355327.1">
    <property type="nucleotide sequence ID" value="NC_016894.1"/>
</dbReference>
<dbReference type="Pfam" id="PF01597">
    <property type="entry name" value="GCV_H"/>
    <property type="match status" value="1"/>
</dbReference>
<proteinExistence type="inferred from homology"/>
<reference evidence="7" key="1">
    <citation type="submission" date="2011-07" db="EMBL/GenBank/DDBJ databases">
        <title>Complete genome sequence of Acetobacterium woodii.</title>
        <authorList>
            <person name="Poehlein A."/>
            <person name="Schmidt S."/>
            <person name="Kaster A.-K."/>
            <person name="Goenrich M."/>
            <person name="Vollmers J."/>
            <person name="Thuermer A."/>
            <person name="Gottschalk G."/>
            <person name="Thauer R.K."/>
            <person name="Daniel R."/>
            <person name="Mueller V."/>
        </authorList>
    </citation>
    <scope>NUCLEOTIDE SEQUENCE [LARGE SCALE GENOMIC DNA]</scope>
    <source>
        <strain evidence="7">ATCC 29683 / DSM 1030 / JCM 2381 / KCTC 1655 / WB1</strain>
    </source>
</reference>
<dbReference type="HOGENOM" id="CLU_097408_2_2_9"/>
<gene>
    <name evidence="3" type="primary">gcvH</name>
    <name evidence="6" type="synonym">gcvH1</name>
    <name evidence="6" type="ordered locus">Awo_c09330</name>
</gene>
<comment type="similarity">
    <text evidence="1 3">Belongs to the GcvH family.</text>
</comment>
<dbReference type="InterPro" id="IPR011053">
    <property type="entry name" value="Single_hybrid_motif"/>
</dbReference>
<accession>H6LBY1</accession>
<feature type="domain" description="Lipoyl-binding" evidence="5">
    <location>
        <begin position="23"/>
        <end position="104"/>
    </location>
</feature>
<dbReference type="InterPro" id="IPR017453">
    <property type="entry name" value="GCV_H_sub"/>
</dbReference>
<evidence type="ECO:0000259" key="5">
    <source>
        <dbReference type="PROSITE" id="PS50968"/>
    </source>
</evidence>
<dbReference type="STRING" id="931626.Awo_c09330"/>
<reference evidence="6 7" key="2">
    <citation type="journal article" date="2012" name="PLoS ONE">
        <title>An ancient pathway combining carbon dioxide fixation with the generation and utilization of a sodium ion gradient for ATP synthesis.</title>
        <authorList>
            <person name="Poehlein A."/>
            <person name="Schmidt S."/>
            <person name="Kaster A.K."/>
            <person name="Goenrich M."/>
            <person name="Vollmers J."/>
            <person name="Thurmer A."/>
            <person name="Bertsch J."/>
            <person name="Schuchmann K."/>
            <person name="Voigt B."/>
            <person name="Hecker M."/>
            <person name="Daniel R."/>
            <person name="Thauer R.K."/>
            <person name="Gottschalk G."/>
            <person name="Muller V."/>
        </authorList>
    </citation>
    <scope>NUCLEOTIDE SEQUENCE [LARGE SCALE GENOMIC DNA]</scope>
    <source>
        <strain evidence="7">ATCC 29683 / DSM 1030 / JCM 2381 / KCTC 1655 / WB1</strain>
    </source>
</reference>
<dbReference type="OrthoDB" id="9796712at2"/>
<dbReference type="InterPro" id="IPR002930">
    <property type="entry name" value="GCV_H"/>
</dbReference>
<dbReference type="InterPro" id="IPR033753">
    <property type="entry name" value="GCV_H/Fam206"/>
</dbReference>
<evidence type="ECO:0000256" key="3">
    <source>
        <dbReference type="HAMAP-Rule" id="MF_00272"/>
    </source>
</evidence>
<comment type="function">
    <text evidence="3">The glycine cleavage system catalyzes the degradation of glycine. The H protein shuttles the methylamine group of glycine from the P protein to the T protein.</text>
</comment>
<dbReference type="PANTHER" id="PTHR11715:SF3">
    <property type="entry name" value="GLYCINE CLEAVAGE SYSTEM H PROTEIN-RELATED"/>
    <property type="match status" value="1"/>
</dbReference>
<evidence type="ECO:0000256" key="1">
    <source>
        <dbReference type="ARBA" id="ARBA00009249"/>
    </source>
</evidence>
<dbReference type="GO" id="GO:0019464">
    <property type="term" value="P:glycine decarboxylation via glycine cleavage system"/>
    <property type="evidence" value="ECO:0007669"/>
    <property type="project" value="UniProtKB-UniRule"/>
</dbReference>
<evidence type="ECO:0000256" key="2">
    <source>
        <dbReference type="ARBA" id="ARBA00022823"/>
    </source>
</evidence>
<dbReference type="AlphaFoldDB" id="H6LBY1"/>
<evidence type="ECO:0000313" key="6">
    <source>
        <dbReference type="EMBL" id="AFA47724.1"/>
    </source>
</evidence>